<dbReference type="PANTHER" id="PTHR43735">
    <property type="entry name" value="APOPTOSIS-INDUCING FACTOR 1"/>
    <property type="match status" value="1"/>
</dbReference>
<feature type="domain" description="FAD/NAD(P)-binding" evidence="2">
    <location>
        <begin position="76"/>
        <end position="328"/>
    </location>
</feature>
<dbReference type="PANTHER" id="PTHR43735:SF24">
    <property type="entry name" value="NUCLEOTIDE-DISULPHIDE OXIDOREDUCTASE AMID-LIKE, PUTATIVE (AFU_ORTHOLOGUE AFUA_1G17180)-RELATED"/>
    <property type="match status" value="1"/>
</dbReference>
<dbReference type="Gene3D" id="3.50.50.60">
    <property type="entry name" value="FAD/NAD(P)-binding domain"/>
    <property type="match status" value="2"/>
</dbReference>
<evidence type="ECO:0000256" key="1">
    <source>
        <dbReference type="SAM" id="MobiDB-lite"/>
    </source>
</evidence>
<accession>A0ABR3ZQC3</accession>
<dbReference type="Proteomes" id="UP001583186">
    <property type="component" value="Unassembled WGS sequence"/>
</dbReference>
<dbReference type="Pfam" id="PF07992">
    <property type="entry name" value="Pyr_redox_2"/>
    <property type="match status" value="1"/>
</dbReference>
<name>A0ABR3ZQC3_9PEZI</name>
<dbReference type="EMBL" id="JAWCUI010000003">
    <property type="protein sequence ID" value="KAL1902903.1"/>
    <property type="molecule type" value="Genomic_DNA"/>
</dbReference>
<protein>
    <recommendedName>
        <fullName evidence="2">FAD/NAD(P)-binding domain-containing protein</fullName>
    </recommendedName>
</protein>
<dbReference type="InterPro" id="IPR036188">
    <property type="entry name" value="FAD/NAD-bd_sf"/>
</dbReference>
<reference evidence="3 4" key="1">
    <citation type="journal article" date="2024" name="IMA Fungus">
        <title>IMA Genome - F19 : A genome assembly and annotation guide to empower mycologists, including annotated draft genome sequences of Ceratocystis pirilliformis, Diaporthe australafricana, Fusarium ophioides, Paecilomyces lecythidis, and Sporothrix stenoceras.</title>
        <authorList>
            <person name="Aylward J."/>
            <person name="Wilson A.M."/>
            <person name="Visagie C.M."/>
            <person name="Spraker J."/>
            <person name="Barnes I."/>
            <person name="Buitendag C."/>
            <person name="Ceriani C."/>
            <person name="Del Mar Angel L."/>
            <person name="du Plessis D."/>
            <person name="Fuchs T."/>
            <person name="Gasser K."/>
            <person name="Kramer D."/>
            <person name="Li W."/>
            <person name="Munsamy K."/>
            <person name="Piso A."/>
            <person name="Price J.L."/>
            <person name="Sonnekus B."/>
            <person name="Thomas C."/>
            <person name="van der Nest A."/>
            <person name="van Dijk A."/>
            <person name="van Heerden A."/>
            <person name="van Vuuren N."/>
            <person name="Yilmaz N."/>
            <person name="Duong T.A."/>
            <person name="van der Merwe N.A."/>
            <person name="Wingfield M.J."/>
            <person name="Wingfield B.D."/>
        </authorList>
    </citation>
    <scope>NUCLEOTIDE SEQUENCE [LARGE SCALE GENOMIC DNA]</scope>
    <source>
        <strain evidence="3 4">CMW 5346</strain>
    </source>
</reference>
<dbReference type="InterPro" id="IPR023753">
    <property type="entry name" value="FAD/NAD-binding_dom"/>
</dbReference>
<dbReference type="SUPFAM" id="SSF51905">
    <property type="entry name" value="FAD/NAD(P)-binding domain"/>
    <property type="match status" value="1"/>
</dbReference>
<dbReference type="PRINTS" id="PR00411">
    <property type="entry name" value="PNDRDTASEI"/>
</dbReference>
<evidence type="ECO:0000313" key="3">
    <source>
        <dbReference type="EMBL" id="KAL1902903.1"/>
    </source>
</evidence>
<feature type="compositionally biased region" description="Gly residues" evidence="1">
    <location>
        <begin position="65"/>
        <end position="75"/>
    </location>
</feature>
<evidence type="ECO:0000259" key="2">
    <source>
        <dbReference type="Pfam" id="PF07992"/>
    </source>
</evidence>
<comment type="caution">
    <text evidence="3">The sequence shown here is derived from an EMBL/GenBank/DDBJ whole genome shotgun (WGS) entry which is preliminary data.</text>
</comment>
<gene>
    <name evidence="3" type="ORF">Sste5346_000815</name>
</gene>
<evidence type="ECO:0000313" key="4">
    <source>
        <dbReference type="Proteomes" id="UP001583186"/>
    </source>
</evidence>
<keyword evidence="4" id="KW-1185">Reference proteome</keyword>
<organism evidence="3 4">
    <name type="scientific">Sporothrix stenoceras</name>
    <dbReference type="NCBI Taxonomy" id="5173"/>
    <lineage>
        <taxon>Eukaryota</taxon>
        <taxon>Fungi</taxon>
        <taxon>Dikarya</taxon>
        <taxon>Ascomycota</taxon>
        <taxon>Pezizomycotina</taxon>
        <taxon>Sordariomycetes</taxon>
        <taxon>Sordariomycetidae</taxon>
        <taxon>Ophiostomatales</taxon>
        <taxon>Ophiostomataceae</taxon>
        <taxon>Sporothrix</taxon>
    </lineage>
</organism>
<feature type="region of interest" description="Disordered" evidence="1">
    <location>
        <begin position="46"/>
        <end position="79"/>
    </location>
</feature>
<proteinExistence type="predicted"/>
<sequence length="448" mass="47303">MGSTLRTNDASAPFKVLIVGGSYSGLAAAFNLSDLCLGKAARAAAGYDGQGGKGSPGGRGRRGGGGRGGRGGNGGRFATETEPIHAEITLVDERDGFYHVIGSPLVFADKAYADKAWVPYKEIPALQASPNIKTVHGSVTSVDMASKTAVITAAAAAGGAASTVEFDFIIVTAGLRRAFPVVPQSADKVAYLKEVTPHIEAVSTGKDGVLVVGGGAVGIEMAAELKLAQPHVKVTLAHSRNRLLSSEPLPDNLAEKTLEILKENGVEVLLEHRLQETRELDSGSKEVVFTNGHTLRADAVVVAISKSTPSTSFLPAEALDEEGLIKIQPNLFFPREVPNWDCALAGGDIVQWSGIKRCGRAMHHGYFSARNAHERMRELTFGATPQYQILQPVVPMIAIALGPSALAYQTGGDLSYGKDVAERFFNDDVGFEICWRIIGLGAKTEAKV</sequence>
<feature type="compositionally biased region" description="Gly residues" evidence="1">
    <location>
        <begin position="48"/>
        <end position="58"/>
    </location>
</feature>
<dbReference type="PRINTS" id="PR00368">
    <property type="entry name" value="FADPNR"/>
</dbReference>